<dbReference type="EMBL" id="CP104377">
    <property type="protein sequence ID" value="UXC20045.1"/>
    <property type="molecule type" value="Genomic_DNA"/>
</dbReference>
<evidence type="ECO:0000313" key="1">
    <source>
        <dbReference type="EMBL" id="UXC20045.1"/>
    </source>
</evidence>
<organism evidence="1 2">
    <name type="scientific">Comamonas squillarum</name>
    <dbReference type="NCBI Taxonomy" id="2977320"/>
    <lineage>
        <taxon>Bacteria</taxon>
        <taxon>Pseudomonadati</taxon>
        <taxon>Pseudomonadota</taxon>
        <taxon>Betaproteobacteria</taxon>
        <taxon>Burkholderiales</taxon>
        <taxon>Comamonadaceae</taxon>
        <taxon>Comamonas</taxon>
    </lineage>
</organism>
<evidence type="ECO:0000313" key="2">
    <source>
        <dbReference type="Proteomes" id="UP001058290"/>
    </source>
</evidence>
<keyword evidence="2" id="KW-1185">Reference proteome</keyword>
<name>A0ABY6A4P5_9BURK</name>
<dbReference type="RefSeq" id="WP_260719856.1">
    <property type="nucleotide sequence ID" value="NZ_CP104377.1"/>
</dbReference>
<gene>
    <name evidence="1" type="ORF">N4T19_08035</name>
</gene>
<protein>
    <submittedName>
        <fullName evidence="1">Uncharacterized protein</fullName>
    </submittedName>
</protein>
<proteinExistence type="predicted"/>
<sequence>MDYLQRFLIALIDAIVADGRIHDPIDVGILDGQVRPWNFDEMKNLAAERYPDLPSLYTDPPLLPWA</sequence>
<accession>A0ABY6A4P5</accession>
<reference evidence="1" key="1">
    <citation type="submission" date="2022-09" db="EMBL/GenBank/DDBJ databases">
        <title>Bacterial diversity in gut of crayfish and pufferfish.</title>
        <authorList>
            <person name="Huang Y."/>
        </authorList>
    </citation>
    <scope>NUCLEOTIDE SEQUENCE</scope>
    <source>
        <strain evidence="1">PR12</strain>
    </source>
</reference>
<dbReference type="Proteomes" id="UP001058290">
    <property type="component" value="Chromosome"/>
</dbReference>